<proteinExistence type="predicted"/>
<dbReference type="Proteomes" id="UP001055879">
    <property type="component" value="Linkage Group LG15"/>
</dbReference>
<comment type="caution">
    <text evidence="1">The sequence shown here is derived from an EMBL/GenBank/DDBJ whole genome shotgun (WGS) entry which is preliminary data.</text>
</comment>
<accession>A0ACB8XS17</accession>
<organism evidence="1 2">
    <name type="scientific">Arctium lappa</name>
    <name type="common">Greater burdock</name>
    <name type="synonym">Lappa major</name>
    <dbReference type="NCBI Taxonomy" id="4217"/>
    <lineage>
        <taxon>Eukaryota</taxon>
        <taxon>Viridiplantae</taxon>
        <taxon>Streptophyta</taxon>
        <taxon>Embryophyta</taxon>
        <taxon>Tracheophyta</taxon>
        <taxon>Spermatophyta</taxon>
        <taxon>Magnoliopsida</taxon>
        <taxon>eudicotyledons</taxon>
        <taxon>Gunneridae</taxon>
        <taxon>Pentapetalae</taxon>
        <taxon>asterids</taxon>
        <taxon>campanulids</taxon>
        <taxon>Asterales</taxon>
        <taxon>Asteraceae</taxon>
        <taxon>Carduoideae</taxon>
        <taxon>Cardueae</taxon>
        <taxon>Arctiinae</taxon>
        <taxon>Arctium</taxon>
    </lineage>
</organism>
<reference evidence="2" key="1">
    <citation type="journal article" date="2022" name="Mol. Ecol. Resour.">
        <title>The genomes of chicory, endive, great burdock and yacon provide insights into Asteraceae palaeo-polyploidization history and plant inulin production.</title>
        <authorList>
            <person name="Fan W."/>
            <person name="Wang S."/>
            <person name="Wang H."/>
            <person name="Wang A."/>
            <person name="Jiang F."/>
            <person name="Liu H."/>
            <person name="Zhao H."/>
            <person name="Xu D."/>
            <person name="Zhang Y."/>
        </authorList>
    </citation>
    <scope>NUCLEOTIDE SEQUENCE [LARGE SCALE GENOMIC DNA]</scope>
    <source>
        <strain evidence="2">cv. Niubang</strain>
    </source>
</reference>
<protein>
    <submittedName>
        <fullName evidence="1">Uncharacterized protein</fullName>
    </submittedName>
</protein>
<reference evidence="1 2" key="2">
    <citation type="journal article" date="2022" name="Mol. Ecol. Resour.">
        <title>The genomes of chicory, endive, great burdock and yacon provide insights into Asteraceae paleo-polyploidization history and plant inulin production.</title>
        <authorList>
            <person name="Fan W."/>
            <person name="Wang S."/>
            <person name="Wang H."/>
            <person name="Wang A."/>
            <person name="Jiang F."/>
            <person name="Liu H."/>
            <person name="Zhao H."/>
            <person name="Xu D."/>
            <person name="Zhang Y."/>
        </authorList>
    </citation>
    <scope>NUCLEOTIDE SEQUENCE [LARGE SCALE GENOMIC DNA]</scope>
    <source>
        <strain evidence="2">cv. Niubang</strain>
    </source>
</reference>
<keyword evidence="2" id="KW-1185">Reference proteome</keyword>
<evidence type="ECO:0000313" key="1">
    <source>
        <dbReference type="EMBL" id="KAI3672976.1"/>
    </source>
</evidence>
<evidence type="ECO:0000313" key="2">
    <source>
        <dbReference type="Proteomes" id="UP001055879"/>
    </source>
</evidence>
<gene>
    <name evidence="1" type="ORF">L6452_39081</name>
</gene>
<dbReference type="EMBL" id="CM042061">
    <property type="protein sequence ID" value="KAI3672976.1"/>
    <property type="molecule type" value="Genomic_DNA"/>
</dbReference>
<sequence>MKLDNLNDDHHNIMSFADRMFMAGGLHKEEGMNMIDFESTTLDSQMSKNVGKLCMNRNNSIAATTTNTYVETASEHSDSNCKLRPDSSVEGVQRPDSSAAGVQFGNDDIGGSGFCGCVNIESLLGLRYGSSFAPPKQGHDGSWILKLRVNLPVPFDNFHIRQNCPRWLRRYCKPLDSRCSMLRWRLLLSDNHP</sequence>
<name>A0ACB8XS17_ARCLA</name>